<gene>
    <name evidence="2" type="ORF">GB927_034035</name>
</gene>
<evidence type="ECO:0000259" key="1">
    <source>
        <dbReference type="Pfam" id="PF24720"/>
    </source>
</evidence>
<proteinExistence type="predicted"/>
<dbReference type="Pfam" id="PF24720">
    <property type="entry name" value="DUF7673"/>
    <property type="match status" value="1"/>
</dbReference>
<comment type="caution">
    <text evidence="2">The sequence shown here is derived from an EMBL/GenBank/DDBJ whole genome shotgun (WGS) entry which is preliminary data.</text>
</comment>
<reference evidence="2" key="1">
    <citation type="submission" date="2021-07" db="EMBL/GenBank/DDBJ databases">
        <title>Shinella sp. nov., a novel member of the genus Shinella from water.</title>
        <authorList>
            <person name="Deng Y."/>
        </authorList>
    </citation>
    <scope>NUCLEOTIDE SEQUENCE</scope>
    <source>
        <strain evidence="2">CPCC 100929</strain>
    </source>
</reference>
<dbReference type="InterPro" id="IPR056090">
    <property type="entry name" value="DUF7673"/>
</dbReference>
<evidence type="ECO:0000313" key="2">
    <source>
        <dbReference type="EMBL" id="MCQ4635082.1"/>
    </source>
</evidence>
<keyword evidence="3" id="KW-1185">Reference proteome</keyword>
<organism evidence="2 3">
    <name type="scientific">Shinella lacus</name>
    <dbReference type="NCBI Taxonomy" id="2654216"/>
    <lineage>
        <taxon>Bacteria</taxon>
        <taxon>Pseudomonadati</taxon>
        <taxon>Pseudomonadota</taxon>
        <taxon>Alphaproteobacteria</taxon>
        <taxon>Hyphomicrobiales</taxon>
        <taxon>Rhizobiaceae</taxon>
        <taxon>Shinella</taxon>
    </lineage>
</organism>
<feature type="domain" description="DUF7673" evidence="1">
    <location>
        <begin position="6"/>
        <end position="89"/>
    </location>
</feature>
<accession>A0ABT1RIR9</accession>
<evidence type="ECO:0000313" key="3">
    <source>
        <dbReference type="Proteomes" id="UP000996601"/>
    </source>
</evidence>
<dbReference type="Proteomes" id="UP000996601">
    <property type="component" value="Unassembled WGS sequence"/>
</dbReference>
<dbReference type="EMBL" id="WHSB02000036">
    <property type="protein sequence ID" value="MCQ4635082.1"/>
    <property type="molecule type" value="Genomic_DNA"/>
</dbReference>
<name>A0ABT1RIR9_9HYPH</name>
<sequence length="98" mass="11211">MTDYERAAFERLLKIARSDTGQSRRAAAFLLAWWNADRLGGFDLTDLFGVDQVIAADMGTVFVCLGRQSQAFYPEEYRTEIEALIEAWRPEIWAESQS</sequence>
<protein>
    <recommendedName>
        <fullName evidence="1">DUF7673 domain-containing protein</fullName>
    </recommendedName>
</protein>